<dbReference type="InterPro" id="IPR037185">
    <property type="entry name" value="EmrE-like"/>
</dbReference>
<comment type="similarity">
    <text evidence="2">Belongs to the EamA transporter family.</text>
</comment>
<organism evidence="6">
    <name type="scientific">Vibrio coralliilyticus</name>
    <dbReference type="NCBI Taxonomy" id="190893"/>
    <lineage>
        <taxon>Bacteria</taxon>
        <taxon>Pseudomonadati</taxon>
        <taxon>Pseudomonadota</taxon>
        <taxon>Gammaproteobacteria</taxon>
        <taxon>Vibrionales</taxon>
        <taxon>Vibrionaceae</taxon>
        <taxon>Vibrio</taxon>
    </lineage>
</organism>
<dbReference type="InterPro" id="IPR050638">
    <property type="entry name" value="AA-Vitamin_Transporters"/>
</dbReference>
<evidence type="ECO:0000256" key="4">
    <source>
        <dbReference type="ARBA" id="ARBA00022989"/>
    </source>
</evidence>
<dbReference type="EMBL" id="JXXR01000012">
    <property type="protein sequence ID" value="KJY72805.1"/>
    <property type="molecule type" value="Genomic_DNA"/>
</dbReference>
<dbReference type="PANTHER" id="PTHR32322">
    <property type="entry name" value="INNER MEMBRANE TRANSPORTER"/>
    <property type="match status" value="1"/>
</dbReference>
<dbReference type="GO" id="GO:0016020">
    <property type="term" value="C:membrane"/>
    <property type="evidence" value="ECO:0007669"/>
    <property type="project" value="UniProtKB-SubCell"/>
</dbReference>
<protein>
    <submittedName>
        <fullName evidence="6">ABC transporter permease</fullName>
    </submittedName>
</protein>
<evidence type="ECO:0000256" key="1">
    <source>
        <dbReference type="ARBA" id="ARBA00004141"/>
    </source>
</evidence>
<keyword evidence="4" id="KW-1133">Transmembrane helix</keyword>
<name>A0A837G8R5_9VIBR</name>
<accession>A0A837G8R5</accession>
<evidence type="ECO:0000313" key="6">
    <source>
        <dbReference type="EMBL" id="KJY72805.1"/>
    </source>
</evidence>
<dbReference type="InterPro" id="IPR000620">
    <property type="entry name" value="EamA_dom"/>
</dbReference>
<dbReference type="AlphaFoldDB" id="A0A837G8R5"/>
<reference evidence="6" key="1">
    <citation type="journal article" date="2015" name="BMC Genomics">
        <title>Genome mining reveals unlocked bioactive potential of marine Gram-negative bacteria.</title>
        <authorList>
            <person name="Machado H."/>
            <person name="Sonnenschein E.C."/>
            <person name="Melchiorsen J."/>
            <person name="Gram L."/>
        </authorList>
    </citation>
    <scope>NUCLEOTIDE SEQUENCE</scope>
    <source>
        <strain evidence="6">S2052</strain>
    </source>
</reference>
<evidence type="ECO:0000256" key="5">
    <source>
        <dbReference type="ARBA" id="ARBA00023136"/>
    </source>
</evidence>
<evidence type="ECO:0000256" key="3">
    <source>
        <dbReference type="ARBA" id="ARBA00022692"/>
    </source>
</evidence>
<keyword evidence="3" id="KW-0812">Transmembrane</keyword>
<dbReference type="RefSeq" id="WP_045985992.1">
    <property type="nucleotide sequence ID" value="NZ_CP063052.1"/>
</dbReference>
<dbReference type="PANTHER" id="PTHR32322:SF2">
    <property type="entry name" value="EAMA DOMAIN-CONTAINING PROTEIN"/>
    <property type="match status" value="1"/>
</dbReference>
<gene>
    <name evidence="6" type="ORF">TW71_11585</name>
</gene>
<keyword evidence="5" id="KW-0472">Membrane</keyword>
<comment type="subcellular location">
    <subcellularLocation>
        <location evidence="1">Membrane</location>
        <topology evidence="1">Multi-pass membrane protein</topology>
    </subcellularLocation>
</comment>
<evidence type="ECO:0000256" key="2">
    <source>
        <dbReference type="ARBA" id="ARBA00007362"/>
    </source>
</evidence>
<comment type="caution">
    <text evidence="6">The sequence shown here is derived from an EMBL/GenBank/DDBJ whole genome shotgun (WGS) entry which is preliminary data.</text>
</comment>
<dbReference type="Pfam" id="PF00892">
    <property type="entry name" value="EamA"/>
    <property type="match status" value="2"/>
</dbReference>
<dbReference type="Gene3D" id="1.10.3730.20">
    <property type="match status" value="1"/>
</dbReference>
<sequence>MTRTQRIATLAITALAPMVWGSTYIVTTELLPANSPLLASMLRALPAGIVLVLFSRSIPNGSWWTKLAVLGLLNIGFFFYCLFYAATYLPGGMAALIMSIQPILVMGLSVLLLRNTLTFTQIIASGLGIGGIAMLVVNNPGQLNTSGVVMGLLGTVSMALGVVLTKKWGRPSNMSLLSFTGWQLLFGGLMLLPVAISTEGLPQQITLTNVVGYSYLAIVGAMLAYSLWFRGIEKLSTVSVSFLGFLSSVSAVILGYLILGQTLTWVQLIGALSVLTSILLAASAPTYSATKTNTSFINSKKELA</sequence>
<proteinExistence type="inferred from homology"/>
<dbReference type="SUPFAM" id="SSF103481">
    <property type="entry name" value="Multidrug resistance efflux transporter EmrE"/>
    <property type="match status" value="2"/>
</dbReference>